<protein>
    <submittedName>
        <fullName evidence="4">Gpi16 subunit GPI transamidase component</fullName>
    </submittedName>
</protein>
<reference evidence="4 5" key="1">
    <citation type="journal article" date="2015" name="Biotechnol. Biofuels">
        <title>Enhanced degradation of softwood versus hardwood by the white-rot fungus Pycnoporus coccineus.</title>
        <authorList>
            <person name="Couturier M."/>
            <person name="Navarro D."/>
            <person name="Chevret D."/>
            <person name="Henrissat B."/>
            <person name="Piumi F."/>
            <person name="Ruiz-Duenas F.J."/>
            <person name="Martinez A.T."/>
            <person name="Grigoriev I.V."/>
            <person name="Riley R."/>
            <person name="Lipzen A."/>
            <person name="Berrin J.G."/>
            <person name="Master E.R."/>
            <person name="Rosso M.N."/>
        </authorList>
    </citation>
    <scope>NUCLEOTIDE SEQUENCE [LARGE SCALE GENOMIC DNA]</scope>
    <source>
        <strain evidence="4 5">BRFM310</strain>
    </source>
</reference>
<feature type="region of interest" description="Disordered" evidence="1">
    <location>
        <begin position="476"/>
        <end position="501"/>
    </location>
</feature>
<keyword evidence="5" id="KW-1185">Reference proteome</keyword>
<evidence type="ECO:0000313" key="4">
    <source>
        <dbReference type="EMBL" id="OSC98203.1"/>
    </source>
</evidence>
<feature type="signal peptide" evidence="3">
    <location>
        <begin position="1"/>
        <end position="22"/>
    </location>
</feature>
<dbReference type="STRING" id="1353009.A0A1Y2IBX9"/>
<evidence type="ECO:0000313" key="5">
    <source>
        <dbReference type="Proteomes" id="UP000193067"/>
    </source>
</evidence>
<dbReference type="OrthoDB" id="331263at2759"/>
<dbReference type="GO" id="GO:0016255">
    <property type="term" value="P:attachment of GPI anchor to protein"/>
    <property type="evidence" value="ECO:0007669"/>
    <property type="project" value="InterPro"/>
</dbReference>
<dbReference type="AlphaFoldDB" id="A0A1Y2IBX9"/>
<evidence type="ECO:0000256" key="3">
    <source>
        <dbReference type="SAM" id="SignalP"/>
    </source>
</evidence>
<dbReference type="PANTHER" id="PTHR12959">
    <property type="entry name" value="GPI TRANSAMIDASE COMPONENT PIG-T-RELATED"/>
    <property type="match status" value="1"/>
</dbReference>
<name>A0A1Y2IBX9_TRAC3</name>
<feature type="transmembrane region" description="Helical" evidence="2">
    <location>
        <begin position="524"/>
        <end position="545"/>
    </location>
</feature>
<keyword evidence="2" id="KW-0812">Transmembrane</keyword>
<sequence>MWWRGCWKSCFVLALHLVAASAQGELFDEDLTLRPLRDGRLEARFSFTTLLKGASPRDPESLRQDDEAQHYTLFPLALGQILREHAVTELHLTLNAGKWNYDHWGYPDEPGVGTGAELWAWMGDTSLTSVDQRWQGLRQSLAGLFCASLGHLDDQRTTSPTLTFQPEGSLPNFTYPHQLRHATLPSEHVCTENLTPFLKLLPCKSLSGIAHLLNPHRVFDADWHGLGVHVRYRERIGVEVRLAFQAVLDPVRYSHDGRRDWSLRSVFDRIVEKACPVARSSKVQVELPGETSYTLSPGPTDVVNDMATYELTSAQEALDVAMKWPGENSFVYPDTSQVPPLTDISVRRNLKGASQAEARLTIEVTNNLPVQVKSGYLETMPWHLQFYLHTLRAYIDDSQRDDLVTILSYAPPVPHSRPALLQAVLTLPPRSTLRLTMDVSKPFLRYTEHPPDAQRGWDLPPAVLVPFAFGEDDSPEFETSASHEANSTWTQEREPYPRRPSRARRIYTPVMLVDLATPDFSMPYNVIIMSCTLIALIFGSVFNLLTRRFVVVRVDSDPATPDVNSVGGVADSVGGTGAAKKTS</sequence>
<keyword evidence="2" id="KW-1133">Transmembrane helix</keyword>
<accession>A0A1Y2IBX9</accession>
<dbReference type="GO" id="GO:0042765">
    <property type="term" value="C:GPI-anchor transamidase complex"/>
    <property type="evidence" value="ECO:0007669"/>
    <property type="project" value="InterPro"/>
</dbReference>
<keyword evidence="3" id="KW-0732">Signal</keyword>
<evidence type="ECO:0000256" key="2">
    <source>
        <dbReference type="SAM" id="Phobius"/>
    </source>
</evidence>
<feature type="compositionally biased region" description="Polar residues" evidence="1">
    <location>
        <begin position="477"/>
        <end position="490"/>
    </location>
</feature>
<dbReference type="Pfam" id="PF04113">
    <property type="entry name" value="Gpi16"/>
    <property type="match status" value="2"/>
</dbReference>
<gene>
    <name evidence="4" type="ORF">PYCCODRAFT_1439536</name>
</gene>
<organism evidence="4 5">
    <name type="scientific">Trametes coccinea (strain BRFM310)</name>
    <name type="common">Pycnoporus coccineus</name>
    <dbReference type="NCBI Taxonomy" id="1353009"/>
    <lineage>
        <taxon>Eukaryota</taxon>
        <taxon>Fungi</taxon>
        <taxon>Dikarya</taxon>
        <taxon>Basidiomycota</taxon>
        <taxon>Agaricomycotina</taxon>
        <taxon>Agaricomycetes</taxon>
        <taxon>Polyporales</taxon>
        <taxon>Polyporaceae</taxon>
        <taxon>Trametes</taxon>
    </lineage>
</organism>
<keyword evidence="2" id="KW-0472">Membrane</keyword>
<proteinExistence type="predicted"/>
<dbReference type="PANTHER" id="PTHR12959:SF11">
    <property type="entry name" value="GPI TRANSAMIDASE COMPONENT PIG-T"/>
    <property type="match status" value="1"/>
</dbReference>
<evidence type="ECO:0000256" key="1">
    <source>
        <dbReference type="SAM" id="MobiDB-lite"/>
    </source>
</evidence>
<feature type="chain" id="PRO_5012101567" evidence="3">
    <location>
        <begin position="23"/>
        <end position="583"/>
    </location>
</feature>
<dbReference type="Proteomes" id="UP000193067">
    <property type="component" value="Unassembled WGS sequence"/>
</dbReference>
<dbReference type="EMBL" id="KZ084141">
    <property type="protein sequence ID" value="OSC98203.1"/>
    <property type="molecule type" value="Genomic_DNA"/>
</dbReference>
<dbReference type="InterPro" id="IPR007245">
    <property type="entry name" value="PIG-T"/>
</dbReference>